<feature type="binding site" evidence="4">
    <location>
        <position position="105"/>
    </location>
    <ligand>
        <name>Zn(2+)</name>
        <dbReference type="ChEBI" id="CHEBI:29105"/>
    </ligand>
</feature>
<dbReference type="SMART" id="SM00947">
    <property type="entry name" value="Pro_CA"/>
    <property type="match status" value="1"/>
</dbReference>
<organism evidence="7 8">
    <name type="scientific">Letharia lupina</name>
    <dbReference type="NCBI Taxonomy" id="560253"/>
    <lineage>
        <taxon>Eukaryota</taxon>
        <taxon>Fungi</taxon>
        <taxon>Dikarya</taxon>
        <taxon>Ascomycota</taxon>
        <taxon>Pezizomycotina</taxon>
        <taxon>Lecanoromycetes</taxon>
        <taxon>OSLEUM clade</taxon>
        <taxon>Lecanoromycetidae</taxon>
        <taxon>Lecanorales</taxon>
        <taxon>Lecanorineae</taxon>
        <taxon>Parmeliaceae</taxon>
        <taxon>Letharia</taxon>
    </lineage>
</organism>
<keyword evidence="8" id="KW-1185">Reference proteome</keyword>
<evidence type="ECO:0000313" key="7">
    <source>
        <dbReference type="EMBL" id="KAF6228936.1"/>
    </source>
</evidence>
<evidence type="ECO:0000256" key="3">
    <source>
        <dbReference type="ARBA" id="ARBA00022833"/>
    </source>
</evidence>
<evidence type="ECO:0000256" key="4">
    <source>
        <dbReference type="PIRSR" id="PIRSR601765-1"/>
    </source>
</evidence>
<feature type="compositionally biased region" description="Polar residues" evidence="6">
    <location>
        <begin position="260"/>
        <end position="269"/>
    </location>
</feature>
<accession>A0A8H6FI43</accession>
<dbReference type="GO" id="GO:0008270">
    <property type="term" value="F:zinc ion binding"/>
    <property type="evidence" value="ECO:0007669"/>
    <property type="project" value="UniProtKB-UniRule"/>
</dbReference>
<keyword evidence="5" id="KW-0456">Lyase</keyword>
<dbReference type="AlphaFoldDB" id="A0A8H6FI43"/>
<keyword evidence="2 4" id="KW-0479">Metal-binding</keyword>
<feature type="binding site" evidence="4">
    <location>
        <position position="49"/>
    </location>
    <ligand>
        <name>Zn(2+)</name>
        <dbReference type="ChEBI" id="CHEBI:29105"/>
    </ligand>
</feature>
<protein>
    <recommendedName>
        <fullName evidence="5">Carbonic anhydrase</fullName>
        <ecNumber evidence="5">4.2.1.1</ecNumber>
    </recommendedName>
    <alternativeName>
        <fullName evidence="5">Carbonate dehydratase</fullName>
    </alternativeName>
</protein>
<comment type="function">
    <text evidence="5">Reversible hydration of carbon dioxide.</text>
</comment>
<dbReference type="Pfam" id="PF00484">
    <property type="entry name" value="Pro_CA"/>
    <property type="match status" value="1"/>
</dbReference>
<dbReference type="PANTHER" id="PTHR43175:SF3">
    <property type="entry name" value="CARBON DISULFIDE HYDROLASE"/>
    <property type="match status" value="1"/>
</dbReference>
<dbReference type="Proteomes" id="UP000593566">
    <property type="component" value="Unassembled WGS sequence"/>
</dbReference>
<dbReference type="InterPro" id="IPR001765">
    <property type="entry name" value="Carbonic_anhydrase"/>
</dbReference>
<gene>
    <name evidence="7" type="ORF">HO133_007048</name>
</gene>
<evidence type="ECO:0000256" key="5">
    <source>
        <dbReference type="RuleBase" id="RU003956"/>
    </source>
</evidence>
<comment type="cofactor">
    <cofactor evidence="4">
        <name>Zn(2+)</name>
        <dbReference type="ChEBI" id="CHEBI:29105"/>
    </cofactor>
    <text evidence="4">Binds 1 zinc ion per subunit.</text>
</comment>
<comment type="caution">
    <text evidence="7">The sequence shown here is derived from an EMBL/GenBank/DDBJ whole genome shotgun (WGS) entry which is preliminary data.</text>
</comment>
<dbReference type="SUPFAM" id="SSF53056">
    <property type="entry name" value="beta-carbonic anhydrase, cab"/>
    <property type="match status" value="1"/>
</dbReference>
<feature type="binding site" evidence="4">
    <location>
        <position position="51"/>
    </location>
    <ligand>
        <name>Zn(2+)</name>
        <dbReference type="ChEBI" id="CHEBI:29105"/>
    </ligand>
</feature>
<keyword evidence="3 4" id="KW-0862">Zinc</keyword>
<dbReference type="EMBL" id="JACCJB010000003">
    <property type="protein sequence ID" value="KAF6228936.1"/>
    <property type="molecule type" value="Genomic_DNA"/>
</dbReference>
<name>A0A8H6FI43_9LECA</name>
<comment type="similarity">
    <text evidence="1 5">Belongs to the beta-class carbonic anhydrase family.</text>
</comment>
<feature type="binding site" evidence="4">
    <location>
        <position position="102"/>
    </location>
    <ligand>
        <name>Zn(2+)</name>
        <dbReference type="ChEBI" id="CHEBI:29105"/>
    </ligand>
</feature>
<proteinExistence type="inferred from homology"/>
<dbReference type="CDD" id="cd03379">
    <property type="entry name" value="beta_CA_cladeD"/>
    <property type="match status" value="1"/>
</dbReference>
<reference evidence="7 8" key="1">
    <citation type="journal article" date="2020" name="Genomics">
        <title>Complete, high-quality genomes from long-read metagenomic sequencing of two wolf lichen thalli reveals enigmatic genome architecture.</title>
        <authorList>
            <person name="McKenzie S.K."/>
            <person name="Walston R.F."/>
            <person name="Allen J.L."/>
        </authorList>
    </citation>
    <scope>NUCLEOTIDE SEQUENCE [LARGE SCALE GENOMIC DNA]</scope>
    <source>
        <strain evidence="7">WasteWater1</strain>
    </source>
</reference>
<feature type="compositionally biased region" description="Low complexity" evidence="6">
    <location>
        <begin position="249"/>
        <end position="259"/>
    </location>
</feature>
<evidence type="ECO:0000256" key="6">
    <source>
        <dbReference type="SAM" id="MobiDB-lite"/>
    </source>
</evidence>
<dbReference type="GeneID" id="59335448"/>
<dbReference type="Gene3D" id="3.40.1050.10">
    <property type="entry name" value="Carbonic anhydrase"/>
    <property type="match status" value="1"/>
</dbReference>
<dbReference type="PANTHER" id="PTHR43175">
    <property type="entry name" value="CARBONIC ANHYDRASE"/>
    <property type="match status" value="1"/>
</dbReference>
<dbReference type="InterPro" id="IPR036874">
    <property type="entry name" value="Carbonic_anhydrase_sf"/>
</dbReference>
<dbReference type="RefSeq" id="XP_037156578.1">
    <property type="nucleotide sequence ID" value="XM_037297943.1"/>
</dbReference>
<dbReference type="EC" id="4.2.1.1" evidence="5"/>
<evidence type="ECO:0000313" key="8">
    <source>
        <dbReference type="Proteomes" id="UP000593566"/>
    </source>
</evidence>
<sequence length="278" mass="31196">MAEEKPEDSRVANFLSRNATFAETYKPAPLFAKLLANPPVHPRITIISCFDGRVDPRKFFGLQPGDAVLISNAGGRVNADALRSIIILDDLLVVGTVIVVHHTDCGLVHTSDESIRARLKGRAPEKAQEIEGMEFELFKDVHESVRHDMGIVKASPFLDVQVFGYIYDVTHGTVEERLSKDFHDQLGIDTICAWGSMEPNVKVALRRQLKELCFQKGLFTGRDVEPALEWRLYQLQRNRRAEARKVKPTTESVSESSPTANTQDSTTKVSYYDPVRDT</sequence>
<feature type="region of interest" description="Disordered" evidence="6">
    <location>
        <begin position="241"/>
        <end position="278"/>
    </location>
</feature>
<evidence type="ECO:0000256" key="2">
    <source>
        <dbReference type="ARBA" id="ARBA00022723"/>
    </source>
</evidence>
<comment type="catalytic activity">
    <reaction evidence="5">
        <text>hydrogencarbonate + H(+) = CO2 + H2O</text>
        <dbReference type="Rhea" id="RHEA:10748"/>
        <dbReference type="ChEBI" id="CHEBI:15377"/>
        <dbReference type="ChEBI" id="CHEBI:15378"/>
        <dbReference type="ChEBI" id="CHEBI:16526"/>
        <dbReference type="ChEBI" id="CHEBI:17544"/>
        <dbReference type="EC" id="4.2.1.1"/>
    </reaction>
</comment>
<evidence type="ECO:0000256" key="1">
    <source>
        <dbReference type="ARBA" id="ARBA00006217"/>
    </source>
</evidence>
<dbReference type="GO" id="GO:0004089">
    <property type="term" value="F:carbonate dehydratase activity"/>
    <property type="evidence" value="ECO:0007669"/>
    <property type="project" value="UniProtKB-UniRule"/>
</dbReference>